<organism evidence="1 2">
    <name type="scientific">Campylobacter porcelli</name>
    <dbReference type="NCBI Taxonomy" id="1660073"/>
    <lineage>
        <taxon>Bacteria</taxon>
        <taxon>Pseudomonadati</taxon>
        <taxon>Campylobacterota</taxon>
        <taxon>Epsilonproteobacteria</taxon>
        <taxon>Campylobacterales</taxon>
        <taxon>Campylobacteraceae</taxon>
        <taxon>Campylobacter</taxon>
    </lineage>
</organism>
<proteinExistence type="predicted"/>
<dbReference type="KEGG" id="camy:CSUIS_0534"/>
<accession>A0A1X9SVU5</accession>
<dbReference type="AlphaFoldDB" id="A0A1X9SVU5"/>
<reference evidence="2" key="1">
    <citation type="journal article" date="2017" name="Genome Biol. Evol.">
        <title>Comparative Genomic Analysis Identifies a Campylobacter Clade Deficient in Selenium Metabolism.</title>
        <authorList>
            <person name="Miller W.G."/>
            <person name="Yee E."/>
            <person name="Lopes B.S."/>
            <person name="Chapman M.H."/>
            <person name="Huynh S."/>
            <person name="Bono J.L."/>
            <person name="Parker C.T."/>
            <person name="Strachan N.J.C."/>
            <person name="Forbes K.J."/>
        </authorList>
    </citation>
    <scope>NUCLEOTIDE SEQUENCE [LARGE SCALE GENOMIC DNA]</scope>
    <source>
        <strain evidence="2">RM6137</strain>
    </source>
</reference>
<sequence length="203" mass="23448">MKIDLNEIYKGLKAWRHERGITADSQKEGYLVNVMEELGELASALREYERFSKPSYPYPKNKKYAEHGIIDALCDISVFTINAGADIPCDFKTTQIQPNANYSINAELNFLIERITHFNKAIIFGDYPKDTAIYFNSILDKCADICEQYGFDFQIAMDETIKEINSRTGSYDKASKKWVKDESDEAKSKWYKADYEKARIKND</sequence>
<evidence type="ECO:0000313" key="2">
    <source>
        <dbReference type="Proteomes" id="UP000194260"/>
    </source>
</evidence>
<dbReference type="Proteomes" id="UP000194260">
    <property type="component" value="Chromosome"/>
</dbReference>
<protein>
    <submittedName>
        <fullName evidence="1">Uncharacterized protein</fullName>
    </submittedName>
</protein>
<name>A0A1X9SVU5_9BACT</name>
<dbReference type="STRING" id="1660073.CSUIS_0534"/>
<dbReference type="EMBL" id="CP018789">
    <property type="protein sequence ID" value="ARR00361.1"/>
    <property type="molecule type" value="Genomic_DNA"/>
</dbReference>
<gene>
    <name evidence="1" type="ORF">CSUIS_0534</name>
</gene>
<evidence type="ECO:0000313" key="1">
    <source>
        <dbReference type="EMBL" id="ARR00361.1"/>
    </source>
</evidence>
<dbReference type="RefSeq" id="WP_086297004.1">
    <property type="nucleotide sequence ID" value="NZ_CP018789.1"/>
</dbReference>